<keyword evidence="1" id="KW-1133">Transmembrane helix</keyword>
<dbReference type="InterPro" id="IPR026961">
    <property type="entry name" value="PGG_dom"/>
</dbReference>
<feature type="domain" description="PGG" evidence="3">
    <location>
        <begin position="1"/>
        <end position="111"/>
    </location>
</feature>
<keyword evidence="2" id="KW-0732">Signal</keyword>
<evidence type="ECO:0000256" key="1">
    <source>
        <dbReference type="SAM" id="Phobius"/>
    </source>
</evidence>
<feature type="transmembrane region" description="Helical" evidence="1">
    <location>
        <begin position="811"/>
        <end position="830"/>
    </location>
</feature>
<name>A0AA35V838_LACSI</name>
<feature type="domain" description="PGG" evidence="3">
    <location>
        <begin position="801"/>
        <end position="914"/>
    </location>
</feature>
<feature type="transmembrane region" description="Helical" evidence="1">
    <location>
        <begin position="894"/>
        <end position="916"/>
    </location>
</feature>
<feature type="transmembrane region" description="Helical" evidence="1">
    <location>
        <begin position="922"/>
        <end position="941"/>
    </location>
</feature>
<protein>
    <recommendedName>
        <fullName evidence="3">PGG domain-containing protein</fullName>
    </recommendedName>
</protein>
<feature type="transmembrane region" description="Helical" evidence="1">
    <location>
        <begin position="87"/>
        <end position="113"/>
    </location>
</feature>
<sequence length="980" mass="111139">MKDTASQCMVVAALIATIVFAAAFTVPGGYDQNDGIPIFFENEAFIIFVVADAISLFSSSASILMFLSILTSRYAERDFQESLPKKLMVGLATLFLSITTMMIAFSVSFFVLYHNKLKWIPILITFFSALPVILYAMLQFSLLKDVFFSTYTSRYLFRPKKHILYDENCKPNRRRFPFTIPFISRCTTKISKPLLLLLADAEMSQKGLPLPNSNVQNPTSQQQQHATGVSFAPQDLPIPAYPVNTDHKKAADVPVPQYPSIPHPFTDHNKATDVPVPQYPSIPHPFMDHNKAADVPVPQYPVPQYPSIPHPFTVDVPVPQYPSIPHPFMDHNRAGDVPVPQYPPQYPSTPHPFTGFPLPNFDVKNPPSQQQQHVVGVSFAPQEKAIPDLFNGPRIDYIHFGVPLYEASIKGDWKAAKEIFDETPALVRYSITENGETALHVAASAERTNEVEEFVEHLVNYMQKKDLELQDKSSNTALCVVAASGKINMVKIMVQKNRDLMSIRGWQNMMPLYMAALFGHHEVVKYLYQESNNLRDESYWTPKTRGWLLLTCVENDMFDVALWIVKDHPELVNSSDVLGVLAQKPDAFSKRKSNIIMNTVKWVFTVIFPKVGVYEKGSTALELLTIMWQNIAMKSKKEIDVILRGTPVTLPGNAKKKYSSQIPFVAAERGNTRFVIELIRLYPDLIWKVNDTNQSIFHTAAEHRHMDIYNLLYEIGSKRNQITLLKDANENNMLHLVGKSAKKKRHEDVSGAAFEMQRELLWFKEVEGMVPFSYREERNKDGLTPHELFTVEHKDLVVKGEEWMKGTASQCMVVAALIATIVFAAAFTVPGGYNQNDGIPIFYREVSLKLFVVADAISLFSSSASIIMFLSILTSRYGERDFYESLPKKLTLGLATLFLSITTMMVAFSLSLFVLYHKDLKWIPILVAMFATMPVFLFATLQYPLLKDIILATYGSKYLFRPKKRVLYENHQRFAIPMPF</sequence>
<evidence type="ECO:0000313" key="5">
    <source>
        <dbReference type="Proteomes" id="UP001177003"/>
    </source>
</evidence>
<gene>
    <name evidence="4" type="ORF">LSALG_LOCUS12491</name>
</gene>
<keyword evidence="1" id="KW-0472">Membrane</keyword>
<reference evidence="4" key="1">
    <citation type="submission" date="2023-04" db="EMBL/GenBank/DDBJ databases">
        <authorList>
            <person name="Vijverberg K."/>
            <person name="Xiong W."/>
            <person name="Schranz E."/>
        </authorList>
    </citation>
    <scope>NUCLEOTIDE SEQUENCE</scope>
</reference>
<dbReference type="SMART" id="SM00248">
    <property type="entry name" value="ANK"/>
    <property type="match status" value="4"/>
</dbReference>
<feature type="transmembrane region" description="Helical" evidence="1">
    <location>
        <begin position="850"/>
        <end position="873"/>
    </location>
</feature>
<feature type="signal peptide" evidence="2">
    <location>
        <begin position="1"/>
        <end position="23"/>
    </location>
</feature>
<dbReference type="PANTHER" id="PTHR24177">
    <property type="entry name" value="CASKIN"/>
    <property type="match status" value="1"/>
</dbReference>
<dbReference type="InterPro" id="IPR036770">
    <property type="entry name" value="Ankyrin_rpt-contain_sf"/>
</dbReference>
<dbReference type="Gene3D" id="1.25.40.20">
    <property type="entry name" value="Ankyrin repeat-containing domain"/>
    <property type="match status" value="2"/>
</dbReference>
<feature type="transmembrane region" description="Helical" evidence="1">
    <location>
        <begin position="119"/>
        <end position="138"/>
    </location>
</feature>
<feature type="transmembrane region" description="Helical" evidence="1">
    <location>
        <begin position="45"/>
        <end position="67"/>
    </location>
</feature>
<evidence type="ECO:0000256" key="2">
    <source>
        <dbReference type="SAM" id="SignalP"/>
    </source>
</evidence>
<dbReference type="AlphaFoldDB" id="A0AA35V838"/>
<feature type="chain" id="PRO_5041275696" description="PGG domain-containing protein" evidence="2">
    <location>
        <begin position="24"/>
        <end position="980"/>
    </location>
</feature>
<dbReference type="InterPro" id="IPR002110">
    <property type="entry name" value="Ankyrin_rpt"/>
</dbReference>
<dbReference type="Proteomes" id="UP001177003">
    <property type="component" value="Chromosome 2"/>
</dbReference>
<dbReference type="EMBL" id="OX465078">
    <property type="protein sequence ID" value="CAI9272254.1"/>
    <property type="molecule type" value="Genomic_DNA"/>
</dbReference>
<evidence type="ECO:0000259" key="3">
    <source>
        <dbReference type="Pfam" id="PF13962"/>
    </source>
</evidence>
<dbReference type="Pfam" id="PF13962">
    <property type="entry name" value="PGG"/>
    <property type="match status" value="2"/>
</dbReference>
<proteinExistence type="predicted"/>
<dbReference type="SUPFAM" id="SSF48403">
    <property type="entry name" value="Ankyrin repeat"/>
    <property type="match status" value="1"/>
</dbReference>
<dbReference type="GO" id="GO:0016020">
    <property type="term" value="C:membrane"/>
    <property type="evidence" value="ECO:0007669"/>
    <property type="project" value="TreeGrafter"/>
</dbReference>
<organism evidence="4 5">
    <name type="scientific">Lactuca saligna</name>
    <name type="common">Willowleaf lettuce</name>
    <dbReference type="NCBI Taxonomy" id="75948"/>
    <lineage>
        <taxon>Eukaryota</taxon>
        <taxon>Viridiplantae</taxon>
        <taxon>Streptophyta</taxon>
        <taxon>Embryophyta</taxon>
        <taxon>Tracheophyta</taxon>
        <taxon>Spermatophyta</taxon>
        <taxon>Magnoliopsida</taxon>
        <taxon>eudicotyledons</taxon>
        <taxon>Gunneridae</taxon>
        <taxon>Pentapetalae</taxon>
        <taxon>asterids</taxon>
        <taxon>campanulids</taxon>
        <taxon>Asterales</taxon>
        <taxon>Asteraceae</taxon>
        <taxon>Cichorioideae</taxon>
        <taxon>Cichorieae</taxon>
        <taxon>Lactucinae</taxon>
        <taxon>Lactuca</taxon>
    </lineage>
</organism>
<keyword evidence="1" id="KW-0812">Transmembrane</keyword>
<dbReference type="PANTHER" id="PTHR24177:SF472">
    <property type="entry name" value="PGG DOMAIN-CONTAINING PROTEIN"/>
    <property type="match status" value="1"/>
</dbReference>
<dbReference type="Pfam" id="PF12796">
    <property type="entry name" value="Ank_2"/>
    <property type="match status" value="1"/>
</dbReference>
<accession>A0AA35V838</accession>
<evidence type="ECO:0000313" key="4">
    <source>
        <dbReference type="EMBL" id="CAI9272254.1"/>
    </source>
</evidence>
<keyword evidence="5" id="KW-1185">Reference proteome</keyword>